<protein>
    <submittedName>
        <fullName evidence="2">Uncharacterized protein</fullName>
    </submittedName>
</protein>
<comment type="caution">
    <text evidence="2">The sequence shown here is derived from an EMBL/GenBank/DDBJ whole genome shotgun (WGS) entry which is preliminary data.</text>
</comment>
<dbReference type="AlphaFoldDB" id="A0A085ZJM1"/>
<feature type="transmembrane region" description="Helical" evidence="1">
    <location>
        <begin position="52"/>
        <end position="70"/>
    </location>
</feature>
<dbReference type="eggNOG" id="ENOG502ZYGK">
    <property type="taxonomic scope" value="Bacteria"/>
</dbReference>
<accession>A0A085ZJM1</accession>
<dbReference type="Proteomes" id="UP000028715">
    <property type="component" value="Unassembled WGS sequence"/>
</dbReference>
<gene>
    <name evidence="2" type="ORF">IW19_03400</name>
</gene>
<dbReference type="EMBL" id="JPRL01000001">
    <property type="protein sequence ID" value="KFF04635.1"/>
    <property type="molecule type" value="Genomic_DNA"/>
</dbReference>
<organism evidence="2 3">
    <name type="scientific">Flavobacterium reichenbachii</name>
    <dbReference type="NCBI Taxonomy" id="362418"/>
    <lineage>
        <taxon>Bacteria</taxon>
        <taxon>Pseudomonadati</taxon>
        <taxon>Bacteroidota</taxon>
        <taxon>Flavobacteriia</taxon>
        <taxon>Flavobacteriales</taxon>
        <taxon>Flavobacteriaceae</taxon>
        <taxon>Flavobacterium</taxon>
    </lineage>
</organism>
<proteinExistence type="predicted"/>
<dbReference type="STRING" id="362418.IW19_03400"/>
<feature type="transmembrane region" description="Helical" evidence="1">
    <location>
        <begin position="12"/>
        <end position="32"/>
    </location>
</feature>
<keyword evidence="1" id="KW-0472">Membrane</keyword>
<keyword evidence="3" id="KW-1185">Reference proteome</keyword>
<evidence type="ECO:0000313" key="3">
    <source>
        <dbReference type="Proteomes" id="UP000028715"/>
    </source>
</evidence>
<reference evidence="2 3" key="1">
    <citation type="submission" date="2014-07" db="EMBL/GenBank/DDBJ databases">
        <title>Genome of Flavobacterium reichenbachii LMG 25512.</title>
        <authorList>
            <person name="Stropko S.J."/>
            <person name="Pipes S.E."/>
            <person name="Newman J.D."/>
        </authorList>
    </citation>
    <scope>NUCLEOTIDE SEQUENCE [LARGE SCALE GENOMIC DNA]</scope>
    <source>
        <strain evidence="2 3">LMG 25512</strain>
    </source>
</reference>
<evidence type="ECO:0000256" key="1">
    <source>
        <dbReference type="SAM" id="Phobius"/>
    </source>
</evidence>
<evidence type="ECO:0000313" key="2">
    <source>
        <dbReference type="EMBL" id="KFF04635.1"/>
    </source>
</evidence>
<keyword evidence="1" id="KW-1133">Transmembrane helix</keyword>
<name>A0A085ZJM1_9FLAO</name>
<sequence>MFFEDITIGYDIRYIIYIFCLPLIVGIVFFGIYRKEFLIRMYLSVNETYAKIYVIGFYLIQGIIVSYLSFGQITSVIWNCINKKEAEKNKIEIVSYNVTDFYTRKNPHVTFKFKNRTEILKVSSETNRKNQDRNPKDYQIEITTQKGIWNYYIVKHWELKNIR</sequence>
<keyword evidence="1" id="KW-0812">Transmembrane</keyword>